<evidence type="ECO:0000256" key="5">
    <source>
        <dbReference type="ARBA" id="ARBA00022801"/>
    </source>
</evidence>
<evidence type="ECO:0000256" key="9">
    <source>
        <dbReference type="ARBA" id="ARBA00040722"/>
    </source>
</evidence>
<protein>
    <recommendedName>
        <fullName evidence="8">Serine/threonine-protein phosphatase PGAM5, mitochondrial</fullName>
        <ecNumber evidence="3">3.1.3.16</ecNumber>
    </recommendedName>
    <alternativeName>
        <fullName evidence="10">Phosphoglycerate mutase family member 5 homolog</fullName>
    </alternativeName>
    <alternativeName>
        <fullName evidence="9">Serine/threonine-protein phosphatase Pgam5, mitochondrial</fullName>
    </alternativeName>
</protein>
<comment type="function">
    <text evidence="6">Displays phosphatase activity for serine/threonine residues, and dephosphorylates and activates Pk92B kinase. Has apparently no phosphoglycerate mutase activity.</text>
</comment>
<evidence type="ECO:0000256" key="12">
    <source>
        <dbReference type="ARBA" id="ARBA00048336"/>
    </source>
</evidence>
<dbReference type="InterPro" id="IPR013078">
    <property type="entry name" value="His_Pase_superF_clade-1"/>
</dbReference>
<dbReference type="CDD" id="cd07067">
    <property type="entry name" value="HP_PGM_like"/>
    <property type="match status" value="1"/>
</dbReference>
<evidence type="ECO:0000256" key="3">
    <source>
        <dbReference type="ARBA" id="ARBA00013081"/>
    </source>
</evidence>
<evidence type="ECO:0000256" key="2">
    <source>
        <dbReference type="ARBA" id="ARBA00006717"/>
    </source>
</evidence>
<keyword evidence="13" id="KW-0472">Membrane</keyword>
<dbReference type="GO" id="GO:0005741">
    <property type="term" value="C:mitochondrial outer membrane"/>
    <property type="evidence" value="ECO:0007669"/>
    <property type="project" value="UniProtKB-SubCell"/>
</dbReference>
<evidence type="ECO:0000256" key="11">
    <source>
        <dbReference type="ARBA" id="ARBA00047761"/>
    </source>
</evidence>
<dbReference type="SUPFAM" id="SSF53254">
    <property type="entry name" value="Phosphoglycerate mutase-like"/>
    <property type="match status" value="1"/>
</dbReference>
<comment type="catalytic activity">
    <reaction evidence="12">
        <text>O-phospho-L-threonyl-[protein] + H2O = L-threonyl-[protein] + phosphate</text>
        <dbReference type="Rhea" id="RHEA:47004"/>
        <dbReference type="Rhea" id="RHEA-COMP:11060"/>
        <dbReference type="Rhea" id="RHEA-COMP:11605"/>
        <dbReference type="ChEBI" id="CHEBI:15377"/>
        <dbReference type="ChEBI" id="CHEBI:30013"/>
        <dbReference type="ChEBI" id="CHEBI:43474"/>
        <dbReference type="ChEBI" id="CHEBI:61977"/>
        <dbReference type="EC" id="3.1.3.16"/>
    </reaction>
</comment>
<dbReference type="SMART" id="SM00855">
    <property type="entry name" value="PGAM"/>
    <property type="match status" value="1"/>
</dbReference>
<dbReference type="AlphaFoldDB" id="A0A7M6W8E6"/>
<evidence type="ECO:0000256" key="13">
    <source>
        <dbReference type="SAM" id="Phobius"/>
    </source>
</evidence>
<organism evidence="14 15">
    <name type="scientific">Nasonia vitripennis</name>
    <name type="common">Parasitic wasp</name>
    <dbReference type="NCBI Taxonomy" id="7425"/>
    <lineage>
        <taxon>Eukaryota</taxon>
        <taxon>Metazoa</taxon>
        <taxon>Ecdysozoa</taxon>
        <taxon>Arthropoda</taxon>
        <taxon>Hexapoda</taxon>
        <taxon>Insecta</taxon>
        <taxon>Pterygota</taxon>
        <taxon>Neoptera</taxon>
        <taxon>Endopterygota</taxon>
        <taxon>Hymenoptera</taxon>
        <taxon>Apocrita</taxon>
        <taxon>Proctotrupomorpha</taxon>
        <taxon>Chalcidoidea</taxon>
        <taxon>Pteromalidae</taxon>
        <taxon>Pteromalinae</taxon>
        <taxon>Nasonia</taxon>
    </lineage>
</organism>
<proteinExistence type="inferred from homology"/>
<name>A0A7M6W8E6_NASVI</name>
<dbReference type="EC" id="3.1.3.16" evidence="3"/>
<dbReference type="GO" id="GO:0004722">
    <property type="term" value="F:protein serine/threonine phosphatase activity"/>
    <property type="evidence" value="ECO:0007669"/>
    <property type="project" value="UniProtKB-EC"/>
</dbReference>
<evidence type="ECO:0000256" key="1">
    <source>
        <dbReference type="ARBA" id="ARBA00004294"/>
    </source>
</evidence>
<dbReference type="GeneID" id="100313939"/>
<reference evidence="14" key="1">
    <citation type="submission" date="2021-01" db="UniProtKB">
        <authorList>
            <consortium name="EnsemblMetazoa"/>
        </authorList>
    </citation>
    <scope>IDENTIFICATION</scope>
</reference>
<keyword evidence="13" id="KW-0812">Transmembrane</keyword>
<evidence type="ECO:0000256" key="7">
    <source>
        <dbReference type="ARBA" id="ARBA00038605"/>
    </source>
</evidence>
<evidence type="ECO:0000256" key="8">
    <source>
        <dbReference type="ARBA" id="ARBA00039765"/>
    </source>
</evidence>
<keyword evidence="4" id="KW-1000">Mitochondrion outer membrane</keyword>
<dbReference type="InterPro" id="IPR051021">
    <property type="entry name" value="Mito_Ser/Thr_phosphatase"/>
</dbReference>
<evidence type="ECO:0000256" key="4">
    <source>
        <dbReference type="ARBA" id="ARBA00022787"/>
    </source>
</evidence>
<dbReference type="PANTHER" id="PTHR20935:SF0">
    <property type="entry name" value="SERINE_THREONINE-PROTEIN PHOSPHATASE PGAM5, MITOCHONDRIAL"/>
    <property type="match status" value="1"/>
</dbReference>
<comment type="similarity">
    <text evidence="2">Belongs to the phosphoglycerate mutase family. BPG-dependent PGAM subfamily.</text>
</comment>
<comment type="catalytic activity">
    <reaction evidence="11">
        <text>O-phospho-L-seryl-[protein] + H2O = L-seryl-[protein] + phosphate</text>
        <dbReference type="Rhea" id="RHEA:20629"/>
        <dbReference type="Rhea" id="RHEA-COMP:9863"/>
        <dbReference type="Rhea" id="RHEA-COMP:11604"/>
        <dbReference type="ChEBI" id="CHEBI:15377"/>
        <dbReference type="ChEBI" id="CHEBI:29999"/>
        <dbReference type="ChEBI" id="CHEBI:43474"/>
        <dbReference type="ChEBI" id="CHEBI:83421"/>
        <dbReference type="EC" id="3.1.3.16"/>
    </reaction>
</comment>
<evidence type="ECO:0000313" key="14">
    <source>
        <dbReference type="EnsemblMetazoa" id="NP_001161682"/>
    </source>
</evidence>
<dbReference type="PANTHER" id="PTHR20935">
    <property type="entry name" value="PHOSPHOGLYCERATE MUTASE-RELATED"/>
    <property type="match status" value="1"/>
</dbReference>
<dbReference type="CTD" id="192111"/>
<sequence length="271" mass="31116">MTKFSKFQKLSAVIVGVVISGIIYHTSSTNSLFGIYLGKSLSNSLPLSKWNHNWDRQDVRSGSKVDKEKLQNSQYTIKASRHIILIRHGQYNTQGKSDNERNLTNLGKLQAEVTGMRLAELSFRYTTIVRSTMTRARETSECIQSHLPTVPVKEDFLLIEGFPIPPDPASGHWKPEKIFFQDGPRMEAAFRKYFHRAEQFDKHDTYTIIVCHANIIRYFVCRVLQFPSEAWLRLSLNHGSITWISILPSGRVVLRSYDETGHMLPQWITSS</sequence>
<dbReference type="Proteomes" id="UP000002358">
    <property type="component" value="Unassembled WGS sequence"/>
</dbReference>
<dbReference type="Pfam" id="PF00300">
    <property type="entry name" value="His_Phos_1"/>
    <property type="match status" value="2"/>
</dbReference>
<keyword evidence="5" id="KW-0378">Hydrolase</keyword>
<accession>A0A7M6W8E6</accession>
<dbReference type="OrthoDB" id="2118094at2759"/>
<dbReference type="Gene3D" id="3.40.50.1240">
    <property type="entry name" value="Phosphoglycerate mutase-like"/>
    <property type="match status" value="1"/>
</dbReference>
<dbReference type="RefSeq" id="NP_001161682.1">
    <property type="nucleotide sequence ID" value="NM_001168210.1"/>
</dbReference>
<evidence type="ECO:0000256" key="10">
    <source>
        <dbReference type="ARBA" id="ARBA00042520"/>
    </source>
</evidence>
<keyword evidence="15" id="KW-1185">Reference proteome</keyword>
<evidence type="ECO:0000256" key="6">
    <source>
        <dbReference type="ARBA" id="ARBA00037234"/>
    </source>
</evidence>
<comment type="subunit">
    <text evidence="7">Interacts with Pk92B/ASK1.</text>
</comment>
<dbReference type="KEGG" id="nvi:100313939"/>
<keyword evidence="4" id="KW-0496">Mitochondrion</keyword>
<dbReference type="EnsemblMetazoa" id="NM_001168210">
    <property type="protein sequence ID" value="NP_001161682"/>
    <property type="gene ID" value="GeneID_100313939"/>
</dbReference>
<dbReference type="InterPro" id="IPR029033">
    <property type="entry name" value="His_PPase_superfam"/>
</dbReference>
<dbReference type="GO" id="GO:0090141">
    <property type="term" value="P:positive regulation of mitochondrial fission"/>
    <property type="evidence" value="ECO:0007669"/>
    <property type="project" value="TreeGrafter"/>
</dbReference>
<feature type="transmembrane region" description="Helical" evidence="13">
    <location>
        <begin position="12"/>
        <end position="37"/>
    </location>
</feature>
<keyword evidence="13" id="KW-1133">Transmembrane helix</keyword>
<comment type="subcellular location">
    <subcellularLocation>
        <location evidence="1">Mitochondrion outer membrane</location>
    </subcellularLocation>
</comment>
<evidence type="ECO:0000313" key="15">
    <source>
        <dbReference type="Proteomes" id="UP000002358"/>
    </source>
</evidence>